<dbReference type="RefSeq" id="WP_184939096.1">
    <property type="nucleotide sequence ID" value="NZ_BAAAWZ010000001.1"/>
</dbReference>
<feature type="domain" description="Condensation" evidence="1">
    <location>
        <begin position="18"/>
        <end position="349"/>
    </location>
</feature>
<gene>
    <name evidence="2" type="ORF">FHS22_001162</name>
</gene>
<sequence>MKSAGLCWGQRYMWLRIHQLPPEHQHETHVVLRFEVPAGITVAQAKAILTHLTRRHEILRTTYRPGPEPEQHVDPPRPLPVQVVATERDGAPGPAETIEELTRRPFDLAGEWPIRACLITTGGVPKSCVLVFNHLAVDVWTLGEIKRELRTQAAGMAARRPAALSPVRHRPADLSRHEASADAAIAGARAMAYWQEEVARLPRDPFARRRAERGAPSARHATLVSPALPEAVREAAERHGVWPSLVHVAAYAAMTAVYTGGDAVGFLSFVSNRETHPFPDVMACMFSPTLVRVDCTGDPSFGELLGRVAGSFERAREHSYVPYDEVVEMVSREGSRRGGPVRLGSEVNFIKQRTKEYGGRRTAFTWNPVPESWAHCGLDTYLRIDEWRDAVALSLHAASPVMDADAVERFLRGMERLVLAAGDDPRLTDLASSASFAPAPAVLPGPAGPPEQERRAGAGREAVQALLAAVRDAHGLSRVDPSDSYTLAGGRALRIPRVLAELGGRGWQGLTLQQLAGPAPLAALAARLVPAPRTSTTRIPSNRERTS</sequence>
<dbReference type="PANTHER" id="PTHR45527:SF1">
    <property type="entry name" value="FATTY ACID SYNTHASE"/>
    <property type="match status" value="1"/>
</dbReference>
<dbReference type="AlphaFoldDB" id="A0A841CYM6"/>
<dbReference type="Gene3D" id="3.30.559.10">
    <property type="entry name" value="Chloramphenicol acetyltransferase-like domain"/>
    <property type="match status" value="1"/>
</dbReference>
<dbReference type="Pfam" id="PF00668">
    <property type="entry name" value="Condensation"/>
    <property type="match status" value="1"/>
</dbReference>
<dbReference type="GO" id="GO:0031177">
    <property type="term" value="F:phosphopantetheine binding"/>
    <property type="evidence" value="ECO:0007669"/>
    <property type="project" value="TreeGrafter"/>
</dbReference>
<evidence type="ECO:0000313" key="2">
    <source>
        <dbReference type="EMBL" id="MBB5961903.1"/>
    </source>
</evidence>
<dbReference type="InterPro" id="IPR001242">
    <property type="entry name" value="Condensation_dom"/>
</dbReference>
<evidence type="ECO:0000259" key="1">
    <source>
        <dbReference type="Pfam" id="PF00668"/>
    </source>
</evidence>
<dbReference type="GO" id="GO:0003824">
    <property type="term" value="F:catalytic activity"/>
    <property type="evidence" value="ECO:0007669"/>
    <property type="project" value="InterPro"/>
</dbReference>
<dbReference type="EMBL" id="JACHJJ010000003">
    <property type="protein sequence ID" value="MBB5961903.1"/>
    <property type="molecule type" value="Genomic_DNA"/>
</dbReference>
<accession>A0A841CYM6</accession>
<keyword evidence="3" id="KW-1185">Reference proteome</keyword>
<dbReference type="SUPFAM" id="SSF52777">
    <property type="entry name" value="CoA-dependent acyltransferases"/>
    <property type="match status" value="2"/>
</dbReference>
<evidence type="ECO:0000313" key="3">
    <source>
        <dbReference type="Proteomes" id="UP000562352"/>
    </source>
</evidence>
<dbReference type="GO" id="GO:0005737">
    <property type="term" value="C:cytoplasm"/>
    <property type="evidence" value="ECO:0007669"/>
    <property type="project" value="TreeGrafter"/>
</dbReference>
<comment type="caution">
    <text evidence="2">The sequence shown here is derived from an EMBL/GenBank/DDBJ whole genome shotgun (WGS) entry which is preliminary data.</text>
</comment>
<reference evidence="2 3" key="1">
    <citation type="submission" date="2020-08" db="EMBL/GenBank/DDBJ databases">
        <title>Genomic Encyclopedia of Type Strains, Phase III (KMG-III): the genomes of soil and plant-associated and newly described type strains.</title>
        <authorList>
            <person name="Whitman W."/>
        </authorList>
    </citation>
    <scope>NUCLEOTIDE SEQUENCE [LARGE SCALE GENOMIC DNA]</scope>
    <source>
        <strain evidence="2 3">CECT 3303</strain>
    </source>
</reference>
<organism evidence="2 3">
    <name type="scientific">Planomonospora venezuelensis</name>
    <dbReference type="NCBI Taxonomy" id="1999"/>
    <lineage>
        <taxon>Bacteria</taxon>
        <taxon>Bacillati</taxon>
        <taxon>Actinomycetota</taxon>
        <taxon>Actinomycetes</taxon>
        <taxon>Streptosporangiales</taxon>
        <taxon>Streptosporangiaceae</taxon>
        <taxon>Planomonospora</taxon>
    </lineage>
</organism>
<dbReference type="InterPro" id="IPR023213">
    <property type="entry name" value="CAT-like_dom_sf"/>
</dbReference>
<dbReference type="GO" id="GO:0044550">
    <property type="term" value="P:secondary metabolite biosynthetic process"/>
    <property type="evidence" value="ECO:0007669"/>
    <property type="project" value="TreeGrafter"/>
</dbReference>
<proteinExistence type="predicted"/>
<name>A0A841CYM6_PLAVE</name>
<dbReference type="GO" id="GO:0008610">
    <property type="term" value="P:lipid biosynthetic process"/>
    <property type="evidence" value="ECO:0007669"/>
    <property type="project" value="UniProtKB-ARBA"/>
</dbReference>
<dbReference type="GO" id="GO:0043041">
    <property type="term" value="P:amino acid activation for nonribosomal peptide biosynthetic process"/>
    <property type="evidence" value="ECO:0007669"/>
    <property type="project" value="TreeGrafter"/>
</dbReference>
<protein>
    <recommendedName>
        <fullName evidence="1">Condensation domain-containing protein</fullName>
    </recommendedName>
</protein>
<dbReference type="Proteomes" id="UP000562352">
    <property type="component" value="Unassembled WGS sequence"/>
</dbReference>
<dbReference type="Gene3D" id="3.30.559.30">
    <property type="entry name" value="Nonribosomal peptide synthetase, condensation domain"/>
    <property type="match status" value="1"/>
</dbReference>
<dbReference type="PANTHER" id="PTHR45527">
    <property type="entry name" value="NONRIBOSOMAL PEPTIDE SYNTHETASE"/>
    <property type="match status" value="1"/>
</dbReference>